<reference evidence="2" key="1">
    <citation type="journal article" date="2016" name="Nat. Commun.">
        <title>Genome analysis of three Pneumocystis species reveals adaptation mechanisms to life exclusively in mammalian hosts.</title>
        <authorList>
            <person name="Ma L."/>
            <person name="Chen Z."/>
            <person name="Huang D.W."/>
            <person name="Kutty G."/>
            <person name="Ishihara M."/>
            <person name="Wang H."/>
            <person name="Abouelleil A."/>
            <person name="Bishop L."/>
            <person name="Davey E."/>
            <person name="Deng R."/>
            <person name="Deng X."/>
            <person name="Fan L."/>
            <person name="Fantoni G."/>
            <person name="Fitzgerald M."/>
            <person name="Gogineni E."/>
            <person name="Goldberg J.M."/>
            <person name="Handley G."/>
            <person name="Hu X."/>
            <person name="Huber C."/>
            <person name="Jiao X."/>
            <person name="Jones K."/>
            <person name="Levin J.Z."/>
            <person name="Liu Y."/>
            <person name="Macdonald P."/>
            <person name="Melnikov A."/>
            <person name="Raley C."/>
            <person name="Sassi M."/>
            <person name="Sherman B.T."/>
            <person name="Song X."/>
            <person name="Sykes S."/>
            <person name="Tran B."/>
            <person name="Walsh L."/>
            <person name="Xia Y."/>
            <person name="Yang J."/>
            <person name="Young S."/>
            <person name="Zeng Q."/>
            <person name="Zheng X."/>
            <person name="Stephens R."/>
            <person name="Nusbaum C."/>
            <person name="Birren B.W."/>
            <person name="Azadi P."/>
            <person name="Lempicki R.A."/>
            <person name="Cuomo C.A."/>
            <person name="Kovacs J.A."/>
        </authorList>
    </citation>
    <scope>NUCLEOTIDE SEQUENCE [LARGE SCALE GENOMIC DNA]</scope>
    <source>
        <strain evidence="2">B80</strain>
    </source>
</reference>
<dbReference type="GeneID" id="28935397"/>
<accession>A0A0W4ZR71</accession>
<dbReference type="PANTHER" id="PTHR12069:SF0">
    <property type="entry name" value="DNA-DIRECTED RNA POLYMERASE III SUBUNIT RPC5"/>
    <property type="match status" value="1"/>
</dbReference>
<sequence length="267" mass="31059">MKLKESIKNPSLTLLDDDPIIKTYNIYISSYFNDNLYLFQYPIRSSSQPYIEESLSKPLELRIKPKSGIVEIDVPIYTKQYYNEERGIKFSKNLENDFSENKYSILNFQTLSSKISPCRNCYMVGIIRGDELHLSPVNHTLQLRPSFKHLNNLSTIKETSMAEFQSASNMSTRAIQTSAKSSECSEALALSTTHILRSIESEPWINLIWIDSSSIMAKKMFQHLYCNNTDNFIQRYYSKKDYLLDISISQSNHTENDHKRDFLKKKT</sequence>
<gene>
    <name evidence="1" type="ORF">T552_00582</name>
</gene>
<dbReference type="GO" id="GO:0005666">
    <property type="term" value="C:RNA polymerase III complex"/>
    <property type="evidence" value="ECO:0007669"/>
    <property type="project" value="TreeGrafter"/>
</dbReference>
<dbReference type="RefSeq" id="XP_018227468.1">
    <property type="nucleotide sequence ID" value="XM_018369195.1"/>
</dbReference>
<dbReference type="PANTHER" id="PTHR12069">
    <property type="entry name" value="DNA-DIRECTED RNA POLYMERASES III 80 KDA POLYPEPTIDE RNA POLYMERASE III SUBUNIT 5"/>
    <property type="match status" value="1"/>
</dbReference>
<dbReference type="VEuPathDB" id="FungiDB:T552_00582"/>
<comment type="caution">
    <text evidence="1">The sequence shown here is derived from an EMBL/GenBank/DDBJ whole genome shotgun (WGS) entry which is preliminary data.</text>
</comment>
<organism evidence="1 2">
    <name type="scientific">Pneumocystis carinii (strain B80)</name>
    <name type="common">Rat pneumocystis pneumonia agent</name>
    <name type="synonym">Pneumocystis carinii f. sp. carinii</name>
    <dbReference type="NCBI Taxonomy" id="1408658"/>
    <lineage>
        <taxon>Eukaryota</taxon>
        <taxon>Fungi</taxon>
        <taxon>Dikarya</taxon>
        <taxon>Ascomycota</taxon>
        <taxon>Taphrinomycotina</taxon>
        <taxon>Pneumocystomycetes</taxon>
        <taxon>Pneumocystaceae</taxon>
        <taxon>Pneumocystis</taxon>
    </lineage>
</organism>
<dbReference type="AlphaFoldDB" id="A0A0W4ZR71"/>
<dbReference type="EMBL" id="LFVZ01000002">
    <property type="protein sequence ID" value="KTW30872.1"/>
    <property type="molecule type" value="Genomic_DNA"/>
</dbReference>
<evidence type="ECO:0000313" key="1">
    <source>
        <dbReference type="EMBL" id="KTW30872.1"/>
    </source>
</evidence>
<keyword evidence="2" id="KW-1185">Reference proteome</keyword>
<dbReference type="GO" id="GO:0042797">
    <property type="term" value="P:tRNA transcription by RNA polymerase III"/>
    <property type="evidence" value="ECO:0007669"/>
    <property type="project" value="TreeGrafter"/>
</dbReference>
<dbReference type="InterPro" id="IPR006886">
    <property type="entry name" value="RNA_pol_III_Rpc5"/>
</dbReference>
<proteinExistence type="predicted"/>
<name>A0A0W4ZR71_PNEC8</name>
<protein>
    <submittedName>
        <fullName evidence="1">Uncharacterized protein</fullName>
    </submittedName>
</protein>
<dbReference type="Pfam" id="PF04801">
    <property type="entry name" value="RPC5"/>
    <property type="match status" value="1"/>
</dbReference>
<dbReference type="OrthoDB" id="340681at2759"/>
<evidence type="ECO:0000313" key="2">
    <source>
        <dbReference type="Proteomes" id="UP000054454"/>
    </source>
</evidence>
<dbReference type="Proteomes" id="UP000054454">
    <property type="component" value="Unassembled WGS sequence"/>
</dbReference>